<dbReference type="Proteomes" id="UP001202244">
    <property type="component" value="Chromosome"/>
</dbReference>
<feature type="domain" description="3-keto-alpha-glucoside-1,2-lyase/3-keto-2-hydroxy-glucal hydratase" evidence="2">
    <location>
        <begin position="18"/>
        <end position="291"/>
    </location>
</feature>
<dbReference type="Pfam" id="PF06439">
    <property type="entry name" value="3keto-disac_hyd"/>
    <property type="match status" value="1"/>
</dbReference>
<evidence type="ECO:0000313" key="3">
    <source>
        <dbReference type="EMBL" id="UNS95329.1"/>
    </source>
</evidence>
<keyword evidence="4" id="KW-1185">Reference proteome</keyword>
<name>A0ABY3XLP8_9ACTN</name>
<organism evidence="3 4">
    <name type="scientific">Streptomyces tubbatahanensis</name>
    <dbReference type="NCBI Taxonomy" id="2923272"/>
    <lineage>
        <taxon>Bacteria</taxon>
        <taxon>Bacillati</taxon>
        <taxon>Actinomycetota</taxon>
        <taxon>Actinomycetes</taxon>
        <taxon>Kitasatosporales</taxon>
        <taxon>Streptomycetaceae</taxon>
        <taxon>Streptomyces</taxon>
    </lineage>
</organism>
<accession>A0ABY3XLP8</accession>
<protein>
    <submittedName>
        <fullName evidence="3">DUF1080 domain-containing protein</fullName>
    </submittedName>
</protein>
<evidence type="ECO:0000256" key="1">
    <source>
        <dbReference type="SAM" id="MobiDB-lite"/>
    </source>
</evidence>
<gene>
    <name evidence="3" type="ORF">MMF93_01735</name>
</gene>
<reference evidence="3 4" key="1">
    <citation type="journal article" date="2023" name="Microbiol. Spectr.">
        <title>Synergy between Genome Mining, Metabolomics, and Bioinformatics Uncovers Antibacterial Chlorinated Carbazole Alkaloids and Their Biosynthetic Gene Cluster from Streptomyces tubbatahanensis sp. nov., a Novel Actinomycete Isolated from Sulu Sea, Philippines.</title>
        <authorList>
            <person name="Tenebro C.P."/>
            <person name="Trono D.J.V.L."/>
            <person name="Balida L.A.P."/>
            <person name="Bayog L.K.A."/>
            <person name="Bruna J.R."/>
            <person name="Sabido E.M."/>
            <person name="Caspe D.P.C."/>
            <person name="de Los Santos E.L.C."/>
            <person name="Saludes J.P."/>
            <person name="Dalisay D.S."/>
        </authorList>
    </citation>
    <scope>NUCLEOTIDE SEQUENCE [LARGE SCALE GENOMIC DNA]</scope>
    <source>
        <strain evidence="3 4">DSD3025</strain>
    </source>
</reference>
<evidence type="ECO:0000313" key="4">
    <source>
        <dbReference type="Proteomes" id="UP001202244"/>
    </source>
</evidence>
<proteinExistence type="predicted"/>
<dbReference type="InterPro" id="IPR010496">
    <property type="entry name" value="AL/BT2_dom"/>
</dbReference>
<sequence length="293" mass="32354">MTSHHLPAGENHPGGPEGYTSLFDGTTLNGWYAVPRSYGTQWPGGPHVLETGSGFPADYQTHADAHPAKWTVEDGALVGRQDPPGSGYGGYLVSEEAYGDFELVLEAKPDWPADSGIMIRRRPDSWEGIQVLLDHRRSGSIGGYYGNGIGAFHAVPFALTARKDAEGNAVGLREDDPETSVEPFSSHKRDLLTRGADVTDFLSVWRWMDWNEFRIRCVGLLPRVTTWINGLLVAEIDMSTLDAPHYDPEAVAALLGPEGHIAFEVHDTDPRLGRDRWGPDAACRWRNVRVRRL</sequence>
<dbReference type="RefSeq" id="WP_242748857.1">
    <property type="nucleotide sequence ID" value="NZ_CP093846.1"/>
</dbReference>
<evidence type="ECO:0000259" key="2">
    <source>
        <dbReference type="Pfam" id="PF06439"/>
    </source>
</evidence>
<dbReference type="EMBL" id="CP093846">
    <property type="protein sequence ID" value="UNS95329.1"/>
    <property type="molecule type" value="Genomic_DNA"/>
</dbReference>
<dbReference type="Gene3D" id="2.60.120.560">
    <property type="entry name" value="Exo-inulinase, domain 1"/>
    <property type="match status" value="1"/>
</dbReference>
<feature type="region of interest" description="Disordered" evidence="1">
    <location>
        <begin position="1"/>
        <end position="20"/>
    </location>
</feature>